<evidence type="ECO:0000313" key="2">
    <source>
        <dbReference type="WBParaSite" id="JU765_v2.g18414.t1"/>
    </source>
</evidence>
<dbReference type="Proteomes" id="UP000887576">
    <property type="component" value="Unplaced"/>
</dbReference>
<accession>A0AC34QQT7</accession>
<sequence>MDNRATSHGPPAASSIDGDYFGGGGGSRDREVDIGQLFSDVSKTVGKFKNIFNTPQQAPGGGLYDSEMVNDRDDGGSPLSKLFGSGSGVCFKTCGMEDIQFAARRAGEMFITMKTKNKKQAAKSKKIITFLSVKFESEP</sequence>
<protein>
    <submittedName>
        <fullName evidence="2">Uncharacterized protein</fullName>
    </submittedName>
</protein>
<dbReference type="WBParaSite" id="JU765_v2.g18414.t1">
    <property type="protein sequence ID" value="JU765_v2.g18414.t1"/>
    <property type="gene ID" value="JU765_v2.g18414"/>
</dbReference>
<reference evidence="2" key="1">
    <citation type="submission" date="2022-11" db="UniProtKB">
        <authorList>
            <consortium name="WormBaseParasite"/>
        </authorList>
    </citation>
    <scope>IDENTIFICATION</scope>
</reference>
<organism evidence="1 2">
    <name type="scientific">Panagrolaimus sp. JU765</name>
    <dbReference type="NCBI Taxonomy" id="591449"/>
    <lineage>
        <taxon>Eukaryota</taxon>
        <taxon>Metazoa</taxon>
        <taxon>Ecdysozoa</taxon>
        <taxon>Nematoda</taxon>
        <taxon>Chromadorea</taxon>
        <taxon>Rhabditida</taxon>
        <taxon>Tylenchina</taxon>
        <taxon>Panagrolaimomorpha</taxon>
        <taxon>Panagrolaimoidea</taxon>
        <taxon>Panagrolaimidae</taxon>
        <taxon>Panagrolaimus</taxon>
    </lineage>
</organism>
<proteinExistence type="predicted"/>
<name>A0AC34QQT7_9BILA</name>
<evidence type="ECO:0000313" key="1">
    <source>
        <dbReference type="Proteomes" id="UP000887576"/>
    </source>
</evidence>